<sequence length="164" mass="18803">MTLRSIINFVLFQGVWFMALLLEQQAVIPALGVVGLMIYLSEQRKQDLLLLVCGLPLALGFEWLATSLNLLSFKVYPFPFWLVLLWGALLLTINTSMQFLQKLPWYLGWLVCALFAPGSYYAGARFGVLNIDISLWMFWLCYGISWASMFMAIIVINKRYLTSK</sequence>
<keyword evidence="1" id="KW-1133">Transmembrane helix</keyword>
<feature type="transmembrane region" description="Helical" evidence="1">
    <location>
        <begin position="48"/>
        <end position="66"/>
    </location>
</feature>
<feature type="transmembrane region" description="Helical" evidence="1">
    <location>
        <begin position="78"/>
        <end position="96"/>
    </location>
</feature>
<keyword evidence="1" id="KW-0472">Membrane</keyword>
<dbReference type="RefSeq" id="WP_036972010.1">
    <property type="nucleotide sequence ID" value="NZ_CP032091.1"/>
</dbReference>
<dbReference type="KEGG" id="pdj:D0907_16890"/>
<geneLocation type="plasmid" evidence="2 3">
    <name>unnamed1</name>
</geneLocation>
<dbReference type="Pfam" id="PF11086">
    <property type="entry name" value="DUF2878"/>
    <property type="match status" value="1"/>
</dbReference>
<dbReference type="Proteomes" id="UP000264605">
    <property type="component" value="Plasmid unnamed1"/>
</dbReference>
<dbReference type="AlphaFoldDB" id="A0AAD0S3F8"/>
<dbReference type="EMBL" id="CP032091">
    <property type="protein sequence ID" value="AXV67003.1"/>
    <property type="molecule type" value="Genomic_DNA"/>
</dbReference>
<dbReference type="InterPro" id="IPR021306">
    <property type="entry name" value="DUF2878"/>
</dbReference>
<name>A0AAD0S3F8_9GAMM</name>
<accession>A0AAD0S3F8</accession>
<evidence type="ECO:0000256" key="1">
    <source>
        <dbReference type="SAM" id="Phobius"/>
    </source>
</evidence>
<gene>
    <name evidence="2" type="ORF">D0907_16890</name>
</gene>
<feature type="transmembrane region" description="Helical" evidence="1">
    <location>
        <begin position="103"/>
        <end position="123"/>
    </location>
</feature>
<evidence type="ECO:0000313" key="3">
    <source>
        <dbReference type="Proteomes" id="UP000264605"/>
    </source>
</evidence>
<protein>
    <submittedName>
        <fullName evidence="2">DUF2878 domain-containing protein</fullName>
    </submittedName>
</protein>
<evidence type="ECO:0000313" key="2">
    <source>
        <dbReference type="EMBL" id="AXV67003.1"/>
    </source>
</evidence>
<dbReference type="GeneID" id="99507159"/>
<feature type="transmembrane region" description="Helical" evidence="1">
    <location>
        <begin position="135"/>
        <end position="156"/>
    </location>
</feature>
<keyword evidence="2" id="KW-0614">Plasmid</keyword>
<organism evidence="2 3">
    <name type="scientific">Pseudoalteromonas lipolytica</name>
    <dbReference type="NCBI Taxonomy" id="570156"/>
    <lineage>
        <taxon>Bacteria</taxon>
        <taxon>Pseudomonadati</taxon>
        <taxon>Pseudomonadota</taxon>
        <taxon>Gammaproteobacteria</taxon>
        <taxon>Alteromonadales</taxon>
        <taxon>Pseudoalteromonadaceae</taxon>
        <taxon>Pseudoalteromonas</taxon>
    </lineage>
</organism>
<feature type="transmembrane region" description="Helical" evidence="1">
    <location>
        <begin position="15"/>
        <end position="41"/>
    </location>
</feature>
<proteinExistence type="predicted"/>
<keyword evidence="1" id="KW-0812">Transmembrane</keyword>
<reference evidence="2 3" key="1">
    <citation type="submission" date="2018-08" db="EMBL/GenBank/DDBJ databases">
        <title>Draft genome sequence of Pseudoalteromonas donghaensis HJ51.</title>
        <authorList>
            <person name="Oh J."/>
            <person name="Roh D."/>
        </authorList>
    </citation>
    <scope>NUCLEOTIDE SEQUENCE [LARGE SCALE GENOMIC DNA]</scope>
    <source>
        <strain evidence="2 3">HJ51</strain>
        <plasmid evidence="2 3">unnamed1</plasmid>
    </source>
</reference>